<accession>A0AAV4P5L9</accession>
<protein>
    <recommendedName>
        <fullName evidence="3">Ribosomal protein L2</fullName>
    </recommendedName>
</protein>
<reference evidence="1 2" key="1">
    <citation type="submission" date="2021-06" db="EMBL/GenBank/DDBJ databases">
        <title>Caerostris extrusa draft genome.</title>
        <authorList>
            <person name="Kono N."/>
            <person name="Arakawa K."/>
        </authorList>
    </citation>
    <scope>NUCLEOTIDE SEQUENCE [LARGE SCALE GENOMIC DNA]</scope>
</reference>
<dbReference type="EMBL" id="BPLR01004067">
    <property type="protein sequence ID" value="GIX91860.1"/>
    <property type="molecule type" value="Genomic_DNA"/>
</dbReference>
<comment type="caution">
    <text evidence="1">The sequence shown here is derived from an EMBL/GenBank/DDBJ whole genome shotgun (WGS) entry which is preliminary data.</text>
</comment>
<gene>
    <name evidence="1" type="ORF">CEXT_549691</name>
</gene>
<organism evidence="1 2">
    <name type="scientific">Caerostris extrusa</name>
    <name type="common">Bark spider</name>
    <name type="synonym">Caerostris bankana</name>
    <dbReference type="NCBI Taxonomy" id="172846"/>
    <lineage>
        <taxon>Eukaryota</taxon>
        <taxon>Metazoa</taxon>
        <taxon>Ecdysozoa</taxon>
        <taxon>Arthropoda</taxon>
        <taxon>Chelicerata</taxon>
        <taxon>Arachnida</taxon>
        <taxon>Araneae</taxon>
        <taxon>Araneomorphae</taxon>
        <taxon>Entelegynae</taxon>
        <taxon>Araneoidea</taxon>
        <taxon>Araneidae</taxon>
        <taxon>Caerostris</taxon>
    </lineage>
</organism>
<sequence length="115" mass="12981">MRLAPLNLPSGFRPNLLQEQPLCWFNSKTGRQYRRFTPRKKKGALLASDVVHPYQFRILRLKRHPNGCVWPRGITGNPISGVANSTPSAIGFPAQFARGTAPVLVSFKTGRRKRR</sequence>
<proteinExistence type="predicted"/>
<name>A0AAV4P5L9_CAEEX</name>
<dbReference type="Proteomes" id="UP001054945">
    <property type="component" value="Unassembled WGS sequence"/>
</dbReference>
<keyword evidence="2" id="KW-1185">Reference proteome</keyword>
<dbReference type="AlphaFoldDB" id="A0AAV4P5L9"/>
<evidence type="ECO:0008006" key="3">
    <source>
        <dbReference type="Google" id="ProtNLM"/>
    </source>
</evidence>
<evidence type="ECO:0000313" key="2">
    <source>
        <dbReference type="Proteomes" id="UP001054945"/>
    </source>
</evidence>
<evidence type="ECO:0000313" key="1">
    <source>
        <dbReference type="EMBL" id="GIX91860.1"/>
    </source>
</evidence>